<keyword evidence="2" id="KW-1133">Transmembrane helix</keyword>
<dbReference type="EMBL" id="ML993630">
    <property type="protein sequence ID" value="KAF2160057.1"/>
    <property type="molecule type" value="Genomic_DNA"/>
</dbReference>
<feature type="compositionally biased region" description="Basic and acidic residues" evidence="1">
    <location>
        <begin position="304"/>
        <end position="321"/>
    </location>
</feature>
<protein>
    <submittedName>
        <fullName evidence="3">Uncharacterized protein</fullName>
    </submittedName>
</protein>
<feature type="compositionally biased region" description="Low complexity" evidence="1">
    <location>
        <begin position="161"/>
        <end position="171"/>
    </location>
</feature>
<gene>
    <name evidence="3" type="ORF">M409DRAFT_60312</name>
</gene>
<keyword evidence="4" id="KW-1185">Reference proteome</keyword>
<evidence type="ECO:0000256" key="1">
    <source>
        <dbReference type="SAM" id="MobiDB-lite"/>
    </source>
</evidence>
<dbReference type="AlphaFoldDB" id="A0A6A6BZ29"/>
<proteinExistence type="predicted"/>
<feature type="region of interest" description="Disordered" evidence="1">
    <location>
        <begin position="141"/>
        <end position="176"/>
    </location>
</feature>
<evidence type="ECO:0000313" key="3">
    <source>
        <dbReference type="EMBL" id="KAF2160057.1"/>
    </source>
</evidence>
<feature type="region of interest" description="Disordered" evidence="1">
    <location>
        <begin position="196"/>
        <end position="217"/>
    </location>
</feature>
<keyword evidence="2" id="KW-0472">Membrane</keyword>
<dbReference type="GeneID" id="54567702"/>
<reference evidence="3" key="1">
    <citation type="journal article" date="2020" name="Stud. Mycol.">
        <title>101 Dothideomycetes genomes: a test case for predicting lifestyles and emergence of pathogens.</title>
        <authorList>
            <person name="Haridas S."/>
            <person name="Albert R."/>
            <person name="Binder M."/>
            <person name="Bloem J."/>
            <person name="Labutti K."/>
            <person name="Salamov A."/>
            <person name="Andreopoulos B."/>
            <person name="Baker S."/>
            <person name="Barry K."/>
            <person name="Bills G."/>
            <person name="Bluhm B."/>
            <person name="Cannon C."/>
            <person name="Castanera R."/>
            <person name="Culley D."/>
            <person name="Daum C."/>
            <person name="Ezra D."/>
            <person name="Gonzalez J."/>
            <person name="Henrissat B."/>
            <person name="Kuo A."/>
            <person name="Liang C."/>
            <person name="Lipzen A."/>
            <person name="Lutzoni F."/>
            <person name="Magnuson J."/>
            <person name="Mondo S."/>
            <person name="Nolan M."/>
            <person name="Ohm R."/>
            <person name="Pangilinan J."/>
            <person name="Park H.-J."/>
            <person name="Ramirez L."/>
            <person name="Alfaro M."/>
            <person name="Sun H."/>
            <person name="Tritt A."/>
            <person name="Yoshinaga Y."/>
            <person name="Zwiers L.-H."/>
            <person name="Turgeon B."/>
            <person name="Goodwin S."/>
            <person name="Spatafora J."/>
            <person name="Crous P."/>
            <person name="Grigoriev I."/>
        </authorList>
    </citation>
    <scope>NUCLEOTIDE SEQUENCE</scope>
    <source>
        <strain evidence="3">ATCC 36951</strain>
    </source>
</reference>
<evidence type="ECO:0000256" key="2">
    <source>
        <dbReference type="SAM" id="Phobius"/>
    </source>
</evidence>
<dbReference type="Proteomes" id="UP000799537">
    <property type="component" value="Unassembled WGS sequence"/>
</dbReference>
<organism evidence="3 4">
    <name type="scientific">Zasmidium cellare ATCC 36951</name>
    <dbReference type="NCBI Taxonomy" id="1080233"/>
    <lineage>
        <taxon>Eukaryota</taxon>
        <taxon>Fungi</taxon>
        <taxon>Dikarya</taxon>
        <taxon>Ascomycota</taxon>
        <taxon>Pezizomycotina</taxon>
        <taxon>Dothideomycetes</taxon>
        <taxon>Dothideomycetidae</taxon>
        <taxon>Mycosphaerellales</taxon>
        <taxon>Mycosphaerellaceae</taxon>
        <taxon>Zasmidium</taxon>
    </lineage>
</organism>
<name>A0A6A6BZ29_ZASCE</name>
<dbReference type="RefSeq" id="XP_033660946.1">
    <property type="nucleotide sequence ID" value="XM_033814430.1"/>
</dbReference>
<keyword evidence="2" id="KW-0812">Transmembrane</keyword>
<accession>A0A6A6BZ29</accession>
<feature type="compositionally biased region" description="Polar residues" evidence="1">
    <location>
        <begin position="322"/>
        <end position="335"/>
    </location>
</feature>
<sequence>MIRCRAVPHPVPDSDPTFSTFQDNGAVTLIWTGFEGARWKWKCRGRATSIAVDTEGVDFRGPLASRVAGARGKNRHNIIRALFAPFISIFIITHHNIFLSPVPAASAPSSGCSGEISAPLLTTTNSADQLQLRQPTAIFLPETLTPSPNTERSRTRLSRVTSWPRRSWTPRPRTPNEALCKQRKLPVYIINARPVSKHAKDRAPRQTQKATPARPTRVLSGSCDLHGYCNRFFKQTAQLLYFVNAKPVSKHANTISLGQLQSALRAEMIARLHCHYQNRALGLSNTTLETERIASLHCQCEAGRQADPRRPGCAAREDRRSSSPTQNRPESTPMTQEDVAPQAQRTARLRCQDKTCHQARRRSKTTGLPSHTFRIGRHFNSNVVEDGCQTTGEAHIRGQFIKEANLGGVCTRGQFIKDANLGEAYSREQFIREADLPDPLAVHQRSRSCRMDVEMSGNIRGQFIKEADLANPWAVHRRSRTHTCGQFINAWFRSWRRTHPWAGHQRSGSRRQIHQRAVHQGSRLCRMGVEMAGDVDIRGQFIKEEHVTEWGMAVVWSIVLRYGLLCTEIVITPLVEFHVVLVGAEGGGVVVVIFEHAYPGVKAIKAASWGPSSPSLSHRDLRLAIYPSGYCLASNISAVISESCASARLSACSIKS</sequence>
<evidence type="ECO:0000313" key="4">
    <source>
        <dbReference type="Proteomes" id="UP000799537"/>
    </source>
</evidence>
<feature type="region of interest" description="Disordered" evidence="1">
    <location>
        <begin position="304"/>
        <end position="372"/>
    </location>
</feature>
<feature type="transmembrane region" description="Helical" evidence="2">
    <location>
        <begin position="81"/>
        <end position="99"/>
    </location>
</feature>